<sequence length="143" mass="16279">MENFDYSVVPRGFGHCMASCPQAATCLRHIAYEHLPADKAFVWMLVPHMAGQAQGKCKYYCPNTKVRYAKGFARIIDELSVKQAAAFRERMIGKMGRKNYYASRKGDRLLPPAEQKQVRSVLRSLGAPDENCFDGYTDCFVWE</sequence>
<name>A0A921HXY0_9BACT</name>
<gene>
    <name evidence="1" type="ORF">K8W02_11435</name>
</gene>
<reference evidence="1" key="2">
    <citation type="submission" date="2021-09" db="EMBL/GenBank/DDBJ databases">
        <authorList>
            <person name="Gilroy R."/>
        </authorList>
    </citation>
    <scope>NUCLEOTIDE SEQUENCE</scope>
    <source>
        <strain evidence="1">CHK55-1828</strain>
    </source>
</reference>
<evidence type="ECO:0000313" key="2">
    <source>
        <dbReference type="Proteomes" id="UP000717835"/>
    </source>
</evidence>
<proteinExistence type="predicted"/>
<reference evidence="1" key="1">
    <citation type="journal article" date="2021" name="PeerJ">
        <title>Extensive microbial diversity within the chicken gut microbiome revealed by metagenomics and culture.</title>
        <authorList>
            <person name="Gilroy R."/>
            <person name="Ravi A."/>
            <person name="Getino M."/>
            <person name="Pursley I."/>
            <person name="Horton D.L."/>
            <person name="Alikhan N.F."/>
            <person name="Baker D."/>
            <person name="Gharbi K."/>
            <person name="Hall N."/>
            <person name="Watson M."/>
            <person name="Adriaenssens E.M."/>
            <person name="Foster-Nyarko E."/>
            <person name="Jarju S."/>
            <person name="Secka A."/>
            <person name="Antonio M."/>
            <person name="Oren A."/>
            <person name="Chaudhuri R.R."/>
            <person name="La Ragione R."/>
            <person name="Hildebrand F."/>
            <person name="Pallen M.J."/>
        </authorList>
    </citation>
    <scope>NUCLEOTIDE SEQUENCE</scope>
    <source>
        <strain evidence="1">CHK55-1828</strain>
    </source>
</reference>
<dbReference type="Proteomes" id="UP000717835">
    <property type="component" value="Unassembled WGS sequence"/>
</dbReference>
<organism evidence="1 2">
    <name type="scientific">Mediterranea massiliensis</name>
    <dbReference type="NCBI Taxonomy" id="1841865"/>
    <lineage>
        <taxon>Bacteria</taxon>
        <taxon>Pseudomonadati</taxon>
        <taxon>Bacteroidota</taxon>
        <taxon>Bacteroidia</taxon>
        <taxon>Bacteroidales</taxon>
        <taxon>Bacteroidaceae</taxon>
        <taxon>Mediterranea</taxon>
    </lineage>
</organism>
<protein>
    <submittedName>
        <fullName evidence="1">DUF6078 family protein</fullName>
    </submittedName>
</protein>
<evidence type="ECO:0000313" key="1">
    <source>
        <dbReference type="EMBL" id="HJF92973.1"/>
    </source>
</evidence>
<accession>A0A921HXY0</accession>
<dbReference type="OrthoDB" id="1070184at2"/>
<dbReference type="InterPro" id="IPR045724">
    <property type="entry name" value="DUF6078"/>
</dbReference>
<comment type="caution">
    <text evidence="1">The sequence shown here is derived from an EMBL/GenBank/DDBJ whole genome shotgun (WGS) entry which is preliminary data.</text>
</comment>
<dbReference type="RefSeq" id="WP_072544614.1">
    <property type="nucleotide sequence ID" value="NZ_DYVX01000092.1"/>
</dbReference>
<dbReference type="Pfam" id="PF19555">
    <property type="entry name" value="DUF6078"/>
    <property type="match status" value="1"/>
</dbReference>
<dbReference type="EMBL" id="DYVX01000092">
    <property type="protein sequence ID" value="HJF92973.1"/>
    <property type="molecule type" value="Genomic_DNA"/>
</dbReference>
<dbReference type="AlphaFoldDB" id="A0A921HXY0"/>